<evidence type="ECO:0000313" key="12">
    <source>
        <dbReference type="EMBL" id="MCT2582732.1"/>
    </source>
</evidence>
<dbReference type="PIRSF" id="PIRSF037434">
    <property type="entry name" value="STHK_ChrS"/>
    <property type="match status" value="1"/>
</dbReference>
<dbReference type="InterPro" id="IPR036890">
    <property type="entry name" value="HATPase_C_sf"/>
</dbReference>
<feature type="compositionally biased region" description="Basic and acidic residues" evidence="9">
    <location>
        <begin position="1"/>
        <end position="18"/>
    </location>
</feature>
<feature type="transmembrane region" description="Helical" evidence="10">
    <location>
        <begin position="100"/>
        <end position="121"/>
    </location>
</feature>
<evidence type="ECO:0000256" key="3">
    <source>
        <dbReference type="ARBA" id="ARBA00022679"/>
    </source>
</evidence>
<dbReference type="EMBL" id="JAFFZE010000006">
    <property type="protein sequence ID" value="MCT2582732.1"/>
    <property type="molecule type" value="Genomic_DNA"/>
</dbReference>
<keyword evidence="3" id="KW-0808">Transferase</keyword>
<dbReference type="GO" id="GO:0016301">
    <property type="term" value="F:kinase activity"/>
    <property type="evidence" value="ECO:0007669"/>
    <property type="project" value="UniProtKB-KW"/>
</dbReference>
<dbReference type="CDD" id="cd16917">
    <property type="entry name" value="HATPase_UhpB-NarQ-NarX-like"/>
    <property type="match status" value="1"/>
</dbReference>
<keyword evidence="8 10" id="KW-0472">Membrane</keyword>
<evidence type="ECO:0000256" key="8">
    <source>
        <dbReference type="ARBA" id="ARBA00023136"/>
    </source>
</evidence>
<keyword evidence="4 10" id="KW-0812">Transmembrane</keyword>
<keyword evidence="7" id="KW-0902">Two-component regulatory system</keyword>
<feature type="domain" description="Histidine kinase/HSP90-like ATPase" evidence="11">
    <location>
        <begin position="332"/>
        <end position="422"/>
    </location>
</feature>
<evidence type="ECO:0000256" key="6">
    <source>
        <dbReference type="ARBA" id="ARBA00022989"/>
    </source>
</evidence>
<reference evidence="12 13" key="1">
    <citation type="submission" date="2021-02" db="EMBL/GenBank/DDBJ databases">
        <title>Actinophytocola xerophila sp. nov., isolated from soil of cotton cropping field.</title>
        <authorList>
            <person name="Huang R."/>
            <person name="Chen X."/>
            <person name="Ge X."/>
            <person name="Liu W."/>
        </authorList>
    </citation>
    <scope>NUCLEOTIDE SEQUENCE [LARGE SCALE GENOMIC DNA]</scope>
    <source>
        <strain evidence="12 13">S1-96</strain>
    </source>
</reference>
<keyword evidence="13" id="KW-1185">Reference proteome</keyword>
<feature type="transmembrane region" description="Helical" evidence="10">
    <location>
        <begin position="70"/>
        <end position="88"/>
    </location>
</feature>
<feature type="region of interest" description="Disordered" evidence="9">
    <location>
        <begin position="1"/>
        <end position="29"/>
    </location>
</feature>
<evidence type="ECO:0000256" key="1">
    <source>
        <dbReference type="ARBA" id="ARBA00004651"/>
    </source>
</evidence>
<name>A0ABT2J4D9_9PSEU</name>
<keyword evidence="2" id="KW-1003">Cell membrane</keyword>
<dbReference type="SUPFAM" id="SSF55874">
    <property type="entry name" value="ATPase domain of HSP90 chaperone/DNA topoisomerase II/histidine kinase"/>
    <property type="match status" value="1"/>
</dbReference>
<evidence type="ECO:0000313" key="13">
    <source>
        <dbReference type="Proteomes" id="UP001156441"/>
    </source>
</evidence>
<organism evidence="12 13">
    <name type="scientific">Actinophytocola gossypii</name>
    <dbReference type="NCBI Taxonomy" id="2812003"/>
    <lineage>
        <taxon>Bacteria</taxon>
        <taxon>Bacillati</taxon>
        <taxon>Actinomycetota</taxon>
        <taxon>Actinomycetes</taxon>
        <taxon>Pseudonocardiales</taxon>
        <taxon>Pseudonocardiaceae</taxon>
    </lineage>
</organism>
<dbReference type="Proteomes" id="UP001156441">
    <property type="component" value="Unassembled WGS sequence"/>
</dbReference>
<feature type="transmembrane region" description="Helical" evidence="10">
    <location>
        <begin position="170"/>
        <end position="191"/>
    </location>
</feature>
<dbReference type="Pfam" id="PF02518">
    <property type="entry name" value="HATPase_c"/>
    <property type="match status" value="1"/>
</dbReference>
<evidence type="ECO:0000256" key="5">
    <source>
        <dbReference type="ARBA" id="ARBA00022777"/>
    </source>
</evidence>
<accession>A0ABT2J4D9</accession>
<dbReference type="PANTHER" id="PTHR24421">
    <property type="entry name" value="NITRATE/NITRITE SENSOR PROTEIN NARX-RELATED"/>
    <property type="match status" value="1"/>
</dbReference>
<evidence type="ECO:0000256" key="7">
    <source>
        <dbReference type="ARBA" id="ARBA00023012"/>
    </source>
</evidence>
<feature type="transmembrane region" description="Helical" evidence="10">
    <location>
        <begin position="43"/>
        <end position="63"/>
    </location>
</feature>
<dbReference type="SMART" id="SM00387">
    <property type="entry name" value="HATPase_c"/>
    <property type="match status" value="1"/>
</dbReference>
<dbReference type="Gene3D" id="1.20.5.1930">
    <property type="match status" value="1"/>
</dbReference>
<keyword evidence="5 12" id="KW-0418">Kinase</keyword>
<protein>
    <submittedName>
        <fullName evidence="12">Sensor histidine kinase</fullName>
    </submittedName>
</protein>
<dbReference type="PANTHER" id="PTHR24421:SF37">
    <property type="entry name" value="SENSOR HISTIDINE KINASE NARS"/>
    <property type="match status" value="1"/>
</dbReference>
<evidence type="ECO:0000256" key="10">
    <source>
        <dbReference type="SAM" id="Phobius"/>
    </source>
</evidence>
<keyword evidence="6 10" id="KW-1133">Transmembrane helix</keyword>
<proteinExistence type="predicted"/>
<dbReference type="InterPro" id="IPR050482">
    <property type="entry name" value="Sensor_HK_TwoCompSys"/>
</dbReference>
<dbReference type="InterPro" id="IPR003594">
    <property type="entry name" value="HATPase_dom"/>
</dbReference>
<dbReference type="InterPro" id="IPR017205">
    <property type="entry name" value="Sig_transdc_His_kinase_ChrS"/>
</dbReference>
<dbReference type="Gene3D" id="3.30.565.10">
    <property type="entry name" value="Histidine kinase-like ATPase, C-terminal domain"/>
    <property type="match status" value="1"/>
</dbReference>
<evidence type="ECO:0000256" key="2">
    <source>
        <dbReference type="ARBA" id="ARBA00022475"/>
    </source>
</evidence>
<comment type="caution">
    <text evidence="12">The sequence shown here is derived from an EMBL/GenBank/DDBJ whole genome shotgun (WGS) entry which is preliminary data.</text>
</comment>
<dbReference type="InterPro" id="IPR011712">
    <property type="entry name" value="Sig_transdc_His_kin_sub3_dim/P"/>
</dbReference>
<evidence type="ECO:0000256" key="9">
    <source>
        <dbReference type="SAM" id="MobiDB-lite"/>
    </source>
</evidence>
<comment type="subcellular location">
    <subcellularLocation>
        <location evidence="1">Cell membrane</location>
        <topology evidence="1">Multi-pass membrane protein</topology>
    </subcellularLocation>
</comment>
<gene>
    <name evidence="12" type="ORF">JT362_06320</name>
</gene>
<sequence length="422" mass="45481">MGTRDDGADAGRVVRDRPGAVPGDVPVDEPQELKPSHEWVRWFWLWDVYFVVGFCAVSLLMVLSDASTTAKIGAVSVLAAMAAWYTFFGRPMITEKVPATIRQGRIFAGGVVLLLVIAVMFDGNASFALFAACPLVFMTLTLREAVPVIIGVNLLPPVSTMIRDGMSTTLAVLGPGTLFTTAFALAVGVWIHRIIAESEDRALLIRELEESREEITRLSREAGVTAERSRIAAEIHDTLAQGFTSLVTLVQAAESELDRNTDKARRHLALAARTARENLGEARALVAGLMPSALGTGSLDQAIHRQLERLAEETPIRATYRVDGELGELPTVIEVVLLRAVQEALTNVRRHSGAGEVTVRLNAGETTTTLTVTDDGTGFDPTHVFDTAYGLRGMRSRAAQVGGKLTVHSGASGTTIEMEVPR</sequence>
<evidence type="ECO:0000259" key="11">
    <source>
        <dbReference type="SMART" id="SM00387"/>
    </source>
</evidence>
<dbReference type="Pfam" id="PF07730">
    <property type="entry name" value="HisKA_3"/>
    <property type="match status" value="1"/>
</dbReference>
<evidence type="ECO:0000256" key="4">
    <source>
        <dbReference type="ARBA" id="ARBA00022692"/>
    </source>
</evidence>